<dbReference type="InterPro" id="IPR058596">
    <property type="entry name" value="TraC-like_dom"/>
</dbReference>
<dbReference type="Gene3D" id="3.40.50.300">
    <property type="entry name" value="P-loop containing nucleotide triphosphate hydrolases"/>
    <property type="match status" value="1"/>
</dbReference>
<feature type="region of interest" description="Disordered" evidence="1">
    <location>
        <begin position="248"/>
        <end position="327"/>
    </location>
</feature>
<feature type="compositionally biased region" description="Basic and acidic residues" evidence="1">
    <location>
        <begin position="292"/>
        <end position="302"/>
    </location>
</feature>
<evidence type="ECO:0000256" key="1">
    <source>
        <dbReference type="SAM" id="MobiDB-lite"/>
    </source>
</evidence>
<dbReference type="Pfam" id="PF26593">
    <property type="entry name" value="TraC-like"/>
    <property type="match status" value="2"/>
</dbReference>
<evidence type="ECO:0000313" key="5">
    <source>
        <dbReference type="Proteomes" id="UP000011625"/>
    </source>
</evidence>
<organism evidence="4 5">
    <name type="scientific">Halococcus salifodinae DSM 8989</name>
    <dbReference type="NCBI Taxonomy" id="1227456"/>
    <lineage>
        <taxon>Archaea</taxon>
        <taxon>Methanobacteriati</taxon>
        <taxon>Methanobacteriota</taxon>
        <taxon>Stenosarchaea group</taxon>
        <taxon>Halobacteria</taxon>
        <taxon>Halobacteriales</taxon>
        <taxon>Halococcaceae</taxon>
        <taxon>Halococcus</taxon>
    </lineage>
</organism>
<dbReference type="Proteomes" id="UP000011625">
    <property type="component" value="Unassembled WGS sequence"/>
</dbReference>
<feature type="region of interest" description="Disordered" evidence="1">
    <location>
        <begin position="479"/>
        <end position="535"/>
    </location>
</feature>
<proteinExistence type="predicted"/>
<evidence type="ECO:0000259" key="3">
    <source>
        <dbReference type="SMART" id="SM00382"/>
    </source>
</evidence>
<dbReference type="OrthoDB" id="308309at2157"/>
<dbReference type="SUPFAM" id="SSF52540">
    <property type="entry name" value="P-loop containing nucleoside triphosphate hydrolases"/>
    <property type="match status" value="1"/>
</dbReference>
<gene>
    <name evidence="4" type="ORF">C450_11918</name>
</gene>
<keyword evidence="5" id="KW-1185">Reference proteome</keyword>
<dbReference type="PANTHER" id="PTHR30121:SF6">
    <property type="entry name" value="SLR6007 PROTEIN"/>
    <property type="match status" value="1"/>
</dbReference>
<dbReference type="PATRIC" id="fig|1227456.3.peg.2418"/>
<sequence length="1180" mass="130594">MSSSGGKRILSDFTLQPEIAGYSHFDILKLFAPTAIGLYATVLVVPPTFEMVGLVVTVGLALGTIVAVGATPSHLTAIEWVRRRFRHRTQQQIMLHDTDPDGSGIEQPTEQSVFARLVRSVSLGGHSTHQRAQDLIPLERPYHRTHAIEKRDGSMIGAIKITPSNMSTADDGLWATQVRQLAGVLTSAADYELQLCDLMRSVDYQSRAAAYETRANQLHKQAINRARAGLLSSTDSVGHADVDIDIDIDTDPTTTTGSHDGTVEASSTAASRERCRAPTTDDSPCQNWADSCPHHENTDRPQGETGVASGGRIPVPDGKGFRPSDTSTIGVRTLADIAEERRGVVDLFQETTLVREHYVVVAVTPEEAAASISTDRGGLVSVPWLGDWVQRRRVRKHRDTDDHTRTMIDILEQRVAHLERKLGRLEGISTRALPATEYSRVIADYYQAANVYAYSDFSALVRSAPVPSGNADPEYELSYAYLDPDGDHPSTEATDDRPRSHPQPPTAADGSGTISPPTNAGRGSFPPASVDLVTQPDELPNHYRSLLAPAECNRSNPGYIDLDGGAMCSATLVIEKWPEAPADGMLREVLSYGKPGVNVSVATHIEGMDKNLAKSKMENAEQSLKAKKNDAERRESFRTGRIRRKFEAARDISESLNDTDHGLFDAATYVSVRAPTEEGLEEAVTAIKTRLKEAPANARAIRVDHNQTAGFQSTAPVAEDQLDRTVKMLGNGVAALFPWATHNLSEPSGVTIGTHEDRHEPTVVDLFNRGTGYNVGIFGTIGSGKTTTLKQLVLRMKLRYPELNVALIDPLEEFAGLCEVFDGERIIIGGETAINPLHIEPTPPEKLDVVGRTTPFKDAVQRALTFVETYYELEGLDLGHKRGVWQRATKEAYARAGITPRPETHPNESPTLTDVLAIMEEMLEDAGSHVRIDNRKLTEDREDRVVSILNNDVEPFRDNGKYEHLTRPTELDFEQNDLLYLDLQRQEASAGEKGLMMQLLVNQIYEHAKASDHPTLMPIDESHYMLRQAADLEFLKQAVRHSRHYDLSIMFSTQTVSEFFAKSDDGEVELTENAEVIINNMSVQVFHYLKEMNPEWAAELGLSQAEMQYIRDAEPGDKEIGYAQALLRVDKEGCFPIKVEMSNDLNPREFALIQYDPSTHGEDLEAYLRAQDARCDWRWC</sequence>
<reference evidence="4 5" key="1">
    <citation type="journal article" date="2014" name="PLoS Genet.">
        <title>Phylogenetically driven sequencing of extremely halophilic archaea reveals strategies for static and dynamic osmo-response.</title>
        <authorList>
            <person name="Becker E.A."/>
            <person name="Seitzer P.M."/>
            <person name="Tritt A."/>
            <person name="Larsen D."/>
            <person name="Krusor M."/>
            <person name="Yao A.I."/>
            <person name="Wu D."/>
            <person name="Madern D."/>
            <person name="Eisen J.A."/>
            <person name="Darling A.E."/>
            <person name="Facciotti M.T."/>
        </authorList>
    </citation>
    <scope>NUCLEOTIDE SEQUENCE [LARGE SCALE GENOMIC DNA]</scope>
    <source>
        <strain evidence="4 5">DSM 8989</strain>
    </source>
</reference>
<protein>
    <submittedName>
        <fullName evidence="4">Conjugation protein</fullName>
    </submittedName>
</protein>
<dbReference type="STRING" id="1227456.C450_11918"/>
<dbReference type="AlphaFoldDB" id="M0N2F1"/>
<dbReference type="Pfam" id="PF26592">
    <property type="entry name" value="PrgI_like"/>
    <property type="match status" value="1"/>
</dbReference>
<comment type="caution">
    <text evidence="4">The sequence shown here is derived from an EMBL/GenBank/DDBJ whole genome shotgun (WGS) entry which is preliminary data.</text>
</comment>
<keyword evidence="2" id="KW-1133">Transmembrane helix</keyword>
<dbReference type="EMBL" id="AOME01000059">
    <property type="protein sequence ID" value="EMA52021.1"/>
    <property type="molecule type" value="Genomic_DNA"/>
</dbReference>
<dbReference type="Gene3D" id="1.10.8.730">
    <property type="match status" value="1"/>
</dbReference>
<evidence type="ECO:0000313" key="4">
    <source>
        <dbReference type="EMBL" id="EMA52021.1"/>
    </source>
</evidence>
<keyword evidence="2" id="KW-0812">Transmembrane</keyword>
<dbReference type="InterPro" id="IPR003593">
    <property type="entry name" value="AAA+_ATPase"/>
</dbReference>
<dbReference type="InterPro" id="IPR051162">
    <property type="entry name" value="T4SS_component"/>
</dbReference>
<name>M0N2F1_9EURY</name>
<dbReference type="InterPro" id="IPR058597">
    <property type="entry name" value="PrgI-like_dom"/>
</dbReference>
<feature type="domain" description="AAA+ ATPase" evidence="3">
    <location>
        <begin position="771"/>
        <end position="1082"/>
    </location>
</feature>
<keyword evidence="2" id="KW-0472">Membrane</keyword>
<feature type="compositionally biased region" description="Basic and acidic residues" evidence="1">
    <location>
        <begin position="485"/>
        <end position="499"/>
    </location>
</feature>
<feature type="compositionally biased region" description="Polar residues" evidence="1">
    <location>
        <begin position="280"/>
        <end position="289"/>
    </location>
</feature>
<feature type="transmembrane region" description="Helical" evidence="2">
    <location>
        <begin position="51"/>
        <end position="78"/>
    </location>
</feature>
<dbReference type="SMART" id="SM00382">
    <property type="entry name" value="AAA"/>
    <property type="match status" value="1"/>
</dbReference>
<evidence type="ECO:0000256" key="2">
    <source>
        <dbReference type="SAM" id="Phobius"/>
    </source>
</evidence>
<dbReference type="RefSeq" id="WP_005043596.1">
    <property type="nucleotide sequence ID" value="NZ_AOME01000059.1"/>
</dbReference>
<dbReference type="PANTHER" id="PTHR30121">
    <property type="entry name" value="UNCHARACTERIZED PROTEIN YJGR-RELATED"/>
    <property type="match status" value="1"/>
</dbReference>
<accession>M0N2F1</accession>
<feature type="transmembrane region" description="Helical" evidence="2">
    <location>
        <begin position="27"/>
        <end position="45"/>
    </location>
</feature>
<dbReference type="InterPro" id="IPR027417">
    <property type="entry name" value="P-loop_NTPase"/>
</dbReference>